<reference evidence="1 2" key="1">
    <citation type="submission" date="2023-07" db="EMBL/GenBank/DDBJ databases">
        <title>Genomic Encyclopedia of Type Strains, Phase IV (KMG-IV): sequencing the most valuable type-strain genomes for metagenomic binning, comparative biology and taxonomic classification.</title>
        <authorList>
            <person name="Goeker M."/>
        </authorList>
    </citation>
    <scope>NUCLEOTIDE SEQUENCE [LARGE SCALE GENOMIC DNA]</scope>
    <source>
        <strain evidence="1 2">DSM 23948</strain>
    </source>
</reference>
<proteinExistence type="predicted"/>
<dbReference type="Proteomes" id="UP001231362">
    <property type="component" value="Unassembled WGS sequence"/>
</dbReference>
<evidence type="ECO:0008006" key="3">
    <source>
        <dbReference type="Google" id="ProtNLM"/>
    </source>
</evidence>
<protein>
    <recommendedName>
        <fullName evidence="3">YwpF-like protein</fullName>
    </recommendedName>
</protein>
<keyword evidence="2" id="KW-1185">Reference proteome</keyword>
<sequence length="144" mass="16643">MKTFKLVSLHIVRENKIEDIPLEDGLIINKEDENNTWLIEAYTDKSFLDLFQKAIDQDSELLVQVVITKKENDPAPFRVKAKSLHAFDQNISVLLEGFLKRTRSNYSELLLDDLLQKGLSGDALMEEFKMKMQTKPKLASMKEQ</sequence>
<dbReference type="InterPro" id="IPR025573">
    <property type="entry name" value="YwpF"/>
</dbReference>
<dbReference type="Pfam" id="PF14183">
    <property type="entry name" value="YwpF"/>
    <property type="match status" value="1"/>
</dbReference>
<accession>A0ABT9V001</accession>
<comment type="caution">
    <text evidence="1">The sequence shown here is derived from an EMBL/GenBank/DDBJ whole genome shotgun (WGS) entry which is preliminary data.</text>
</comment>
<evidence type="ECO:0000313" key="2">
    <source>
        <dbReference type="Proteomes" id="UP001231362"/>
    </source>
</evidence>
<name>A0ABT9V001_9BACL</name>
<dbReference type="RefSeq" id="WP_307148885.1">
    <property type="nucleotide sequence ID" value="NZ_JAUSTU010000002.1"/>
</dbReference>
<gene>
    <name evidence="1" type="ORF">J2S07_000576</name>
</gene>
<evidence type="ECO:0000313" key="1">
    <source>
        <dbReference type="EMBL" id="MDQ0154272.1"/>
    </source>
</evidence>
<dbReference type="EMBL" id="JAUSTU010000002">
    <property type="protein sequence ID" value="MDQ0154272.1"/>
    <property type="molecule type" value="Genomic_DNA"/>
</dbReference>
<organism evidence="1 2">
    <name type="scientific">Anoxybacillus andreesenii</name>
    <dbReference type="NCBI Taxonomy" id="1325932"/>
    <lineage>
        <taxon>Bacteria</taxon>
        <taxon>Bacillati</taxon>
        <taxon>Bacillota</taxon>
        <taxon>Bacilli</taxon>
        <taxon>Bacillales</taxon>
        <taxon>Anoxybacillaceae</taxon>
        <taxon>Anoxybacillus</taxon>
    </lineage>
</organism>